<sequence>MLSRDELHDLFDALAGVPYGGEVVDQRTHALQAAAHAVAAGADDELVLAAAFHDVGRAREVATRYRGMPHEQAGAAFARDHLTERSAWAIERHVAAKRYLVAVDPAYHDTLSPVSVRSLRVQGGPMSPEEVAAFEAHAWAPDAVALRRWDDAAKDPEGPVLAMDDLVAAYERVMS</sequence>
<keyword evidence="2" id="KW-0223">Dioxygenase</keyword>
<dbReference type="InterPro" id="IPR052567">
    <property type="entry name" value="OP_Dioxygenase"/>
</dbReference>
<evidence type="ECO:0000259" key="1">
    <source>
        <dbReference type="Pfam" id="PF01966"/>
    </source>
</evidence>
<dbReference type="AlphaFoldDB" id="A0A7X0NRT4"/>
<dbReference type="PANTHER" id="PTHR40202">
    <property type="match status" value="1"/>
</dbReference>
<dbReference type="SUPFAM" id="SSF109604">
    <property type="entry name" value="HD-domain/PDEase-like"/>
    <property type="match status" value="1"/>
</dbReference>
<dbReference type="EMBL" id="JACHMI010000001">
    <property type="protein sequence ID" value="MBB6548362.1"/>
    <property type="molecule type" value="Genomic_DNA"/>
</dbReference>
<dbReference type="InterPro" id="IPR006674">
    <property type="entry name" value="HD_domain"/>
</dbReference>
<keyword evidence="2" id="KW-0560">Oxidoreductase</keyword>
<reference evidence="2 3" key="1">
    <citation type="submission" date="2020-08" db="EMBL/GenBank/DDBJ databases">
        <title>Sequencing the genomes of 1000 actinobacteria strains.</title>
        <authorList>
            <person name="Klenk H.-P."/>
        </authorList>
    </citation>
    <scope>NUCLEOTIDE SEQUENCE [LARGE SCALE GENOMIC DNA]</scope>
    <source>
        <strain evidence="2 3">DSM 43768</strain>
    </source>
</reference>
<comment type="caution">
    <text evidence="2">The sequence shown here is derived from an EMBL/GenBank/DDBJ whole genome shotgun (WGS) entry which is preliminary data.</text>
</comment>
<dbReference type="GO" id="GO:0008336">
    <property type="term" value="F:gamma-butyrobetaine dioxygenase activity"/>
    <property type="evidence" value="ECO:0007669"/>
    <property type="project" value="UniProtKB-EC"/>
</dbReference>
<dbReference type="Pfam" id="PF01966">
    <property type="entry name" value="HD"/>
    <property type="match status" value="1"/>
</dbReference>
<dbReference type="Gene3D" id="1.10.3210.10">
    <property type="entry name" value="Hypothetical protein af1432"/>
    <property type="match status" value="1"/>
</dbReference>
<dbReference type="RefSeq" id="WP_185102863.1">
    <property type="nucleotide sequence ID" value="NZ_BAAAXY010000247.1"/>
</dbReference>
<keyword evidence="3" id="KW-1185">Reference proteome</keyword>
<evidence type="ECO:0000313" key="2">
    <source>
        <dbReference type="EMBL" id="MBB6548362.1"/>
    </source>
</evidence>
<proteinExistence type="predicted"/>
<dbReference type="PANTHER" id="PTHR40202:SF1">
    <property type="entry name" value="HD DOMAIN-CONTAINING PROTEIN"/>
    <property type="match status" value="1"/>
</dbReference>
<dbReference type="Proteomes" id="UP000565579">
    <property type="component" value="Unassembled WGS sequence"/>
</dbReference>
<evidence type="ECO:0000313" key="3">
    <source>
        <dbReference type="Proteomes" id="UP000565579"/>
    </source>
</evidence>
<dbReference type="EC" id="1.14.11.1" evidence="2"/>
<feature type="domain" description="HD" evidence="1">
    <location>
        <begin position="28"/>
        <end position="97"/>
    </location>
</feature>
<protein>
    <submittedName>
        <fullName evidence="2">Gamma-butyrobetaine dioxygenase</fullName>
        <ecNumber evidence="2">1.14.11.1</ecNumber>
    </submittedName>
</protein>
<organism evidence="2 3">
    <name type="scientific">Nonomuraea rubra</name>
    <dbReference type="NCBI Taxonomy" id="46180"/>
    <lineage>
        <taxon>Bacteria</taxon>
        <taxon>Bacillati</taxon>
        <taxon>Actinomycetota</taxon>
        <taxon>Actinomycetes</taxon>
        <taxon>Streptosporangiales</taxon>
        <taxon>Streptosporangiaceae</taxon>
        <taxon>Nonomuraea</taxon>
    </lineage>
</organism>
<name>A0A7X0NRT4_9ACTN</name>
<gene>
    <name evidence="2" type="ORF">HD593_003157</name>
</gene>
<accession>A0A7X0NRT4</accession>